<keyword evidence="3" id="KW-1185">Reference proteome</keyword>
<accession>A0AAD8WWG1</accession>
<evidence type="ECO:0000256" key="1">
    <source>
        <dbReference type="SAM" id="MobiDB-lite"/>
    </source>
</evidence>
<feature type="compositionally biased region" description="Pro residues" evidence="1">
    <location>
        <begin position="71"/>
        <end position="96"/>
    </location>
</feature>
<feature type="compositionally biased region" description="Low complexity" evidence="1">
    <location>
        <begin position="1"/>
        <end position="42"/>
    </location>
</feature>
<feature type="compositionally biased region" description="Pro residues" evidence="1">
    <location>
        <begin position="43"/>
        <end position="57"/>
    </location>
</feature>
<protein>
    <recommendedName>
        <fullName evidence="4">Retrotransposon Copia-like N-terminal domain-containing protein</fullName>
    </recommendedName>
</protein>
<dbReference type="PANTHER" id="PTHR47481">
    <property type="match status" value="1"/>
</dbReference>
<dbReference type="Proteomes" id="UP001231189">
    <property type="component" value="Unassembled WGS sequence"/>
</dbReference>
<dbReference type="Pfam" id="PF14223">
    <property type="entry name" value="Retrotran_gag_2"/>
    <property type="match status" value="1"/>
</dbReference>
<dbReference type="AlphaFoldDB" id="A0AAD8WWG1"/>
<reference evidence="2" key="1">
    <citation type="submission" date="2023-07" db="EMBL/GenBank/DDBJ databases">
        <title>A chromosome-level genome assembly of Lolium multiflorum.</title>
        <authorList>
            <person name="Chen Y."/>
            <person name="Copetti D."/>
            <person name="Kolliker R."/>
            <person name="Studer B."/>
        </authorList>
    </citation>
    <scope>NUCLEOTIDE SEQUENCE</scope>
    <source>
        <strain evidence="2">02402/16</strain>
        <tissue evidence="2">Leaf</tissue>
    </source>
</reference>
<comment type="caution">
    <text evidence="2">The sequence shown here is derived from an EMBL/GenBank/DDBJ whole genome shotgun (WGS) entry which is preliminary data.</text>
</comment>
<evidence type="ECO:0000313" key="3">
    <source>
        <dbReference type="Proteomes" id="UP001231189"/>
    </source>
</evidence>
<dbReference type="PANTHER" id="PTHR47481:SF31">
    <property type="entry name" value="OS01G0873500 PROTEIN"/>
    <property type="match status" value="1"/>
</dbReference>
<gene>
    <name evidence="2" type="ORF">QYE76_041476</name>
</gene>
<feature type="region of interest" description="Disordered" evidence="1">
    <location>
        <begin position="1"/>
        <end position="97"/>
    </location>
</feature>
<evidence type="ECO:0008006" key="4">
    <source>
        <dbReference type="Google" id="ProtNLM"/>
    </source>
</evidence>
<organism evidence="2 3">
    <name type="scientific">Lolium multiflorum</name>
    <name type="common">Italian ryegrass</name>
    <name type="synonym">Lolium perenne subsp. multiflorum</name>
    <dbReference type="NCBI Taxonomy" id="4521"/>
    <lineage>
        <taxon>Eukaryota</taxon>
        <taxon>Viridiplantae</taxon>
        <taxon>Streptophyta</taxon>
        <taxon>Embryophyta</taxon>
        <taxon>Tracheophyta</taxon>
        <taxon>Spermatophyta</taxon>
        <taxon>Magnoliopsida</taxon>
        <taxon>Liliopsida</taxon>
        <taxon>Poales</taxon>
        <taxon>Poaceae</taxon>
        <taxon>BOP clade</taxon>
        <taxon>Pooideae</taxon>
        <taxon>Poodae</taxon>
        <taxon>Poeae</taxon>
        <taxon>Poeae Chloroplast Group 2 (Poeae type)</taxon>
        <taxon>Loliodinae</taxon>
        <taxon>Loliinae</taxon>
        <taxon>Lolium</taxon>
    </lineage>
</organism>
<proteinExistence type="predicted"/>
<evidence type="ECO:0000313" key="2">
    <source>
        <dbReference type="EMBL" id="KAK1680628.1"/>
    </source>
</evidence>
<sequence length="701" mass="72691">MATASSTSTTDVPVSASTSSAPLAAPSVSSVLPSTQLSAGLGAPPPPPMSGAPPPQIPGALPTHLSGAPPTLLPGAPPTLLPGAPQQPLPGVPPLPGMFQPAHVTSLSGVTDASSSSLPGTMGTILSDAAIYTDALAASLRYQHMMGFPGYSTPGSFPLALGVHPQSAPRASPSASAYGASSSNLPPSQLPMMPYHAGFFPNQVPSSVVTITSAITIKLTSDNYMFWRAQVGPLLRSHLLMGYVDGSLVCPDPHIVVSHAGSLHQQPNPAHQHWIQQDQAILSAFVSSMTEGVLGMIMFAATSREAWETLSGAFASTSHARASAIRQEMADLKKENKTINVYFHQMKALADSLASIGMPLRDDEFISSLLAGLGTEYDALFEVVNARNTPMQIRDLYSQLQATEQRKLAQRRNSGGGVHYPAAHVAPVGPVAAFGASRGGPRPPAPSSASKVTPTANAPKATTGRGSVVCQLCGVPRHTASRCYKRFNRDFLGLGNDGSNTEKQISMAMTASHGSSGTPHTVDPAWYADSGATHHITQELDKLTTHEPYRGTDQVHTANGTGTGRGGRLEILLPPSSSAHVDHGVVPVHGLASGSVQPCTEQPALLGSGCMQPCAEPPDPSVSGCVQPCTTPLAPLDLHCIPDFTPHAPHACQETALPAASLPAPARAQVTPRCLFPDSPVSTCRKDNSSSGVLHSISDVV</sequence>
<dbReference type="EMBL" id="JAUUTY010000002">
    <property type="protein sequence ID" value="KAK1680628.1"/>
    <property type="molecule type" value="Genomic_DNA"/>
</dbReference>
<name>A0AAD8WWG1_LOLMU</name>
<feature type="region of interest" description="Disordered" evidence="1">
    <location>
        <begin position="433"/>
        <end position="463"/>
    </location>
</feature>